<feature type="domain" description="Timeless N-terminal" evidence="6">
    <location>
        <begin position="81"/>
        <end position="387"/>
    </location>
</feature>
<feature type="compositionally biased region" description="Acidic residues" evidence="5">
    <location>
        <begin position="1266"/>
        <end position="1281"/>
    </location>
</feature>
<feature type="region of interest" description="Disordered" evidence="5">
    <location>
        <begin position="1001"/>
        <end position="1020"/>
    </location>
</feature>
<gene>
    <name evidence="7" type="ORF">BCV69DRAFT_284988</name>
</gene>
<dbReference type="GO" id="GO:0000076">
    <property type="term" value="P:DNA replication checkpoint signaling"/>
    <property type="evidence" value="ECO:0007669"/>
    <property type="project" value="TreeGrafter"/>
</dbReference>
<evidence type="ECO:0000313" key="7">
    <source>
        <dbReference type="EMBL" id="PWN18693.1"/>
    </source>
</evidence>
<feature type="compositionally biased region" description="Acidic residues" evidence="5">
    <location>
        <begin position="1103"/>
        <end position="1113"/>
    </location>
</feature>
<dbReference type="PANTHER" id="PTHR22940:SF4">
    <property type="entry name" value="PROTEIN TIMELESS HOMOLOG"/>
    <property type="match status" value="1"/>
</dbReference>
<protein>
    <recommendedName>
        <fullName evidence="6">Timeless N-terminal domain-containing protein</fullName>
    </recommendedName>
</protein>
<dbReference type="GO" id="GO:0006281">
    <property type="term" value="P:DNA repair"/>
    <property type="evidence" value="ECO:0007669"/>
    <property type="project" value="TreeGrafter"/>
</dbReference>
<dbReference type="GO" id="GO:0043111">
    <property type="term" value="P:replication fork arrest"/>
    <property type="evidence" value="ECO:0007669"/>
    <property type="project" value="TreeGrafter"/>
</dbReference>
<keyword evidence="8" id="KW-1185">Reference proteome</keyword>
<dbReference type="GO" id="GO:0003677">
    <property type="term" value="F:DNA binding"/>
    <property type="evidence" value="ECO:0007669"/>
    <property type="project" value="TreeGrafter"/>
</dbReference>
<feature type="region of interest" description="Disordered" evidence="5">
    <location>
        <begin position="1"/>
        <end position="45"/>
    </location>
</feature>
<keyword evidence="3" id="KW-0539">Nucleus</keyword>
<keyword evidence="4" id="KW-0131">Cell cycle</keyword>
<evidence type="ECO:0000259" key="6">
    <source>
        <dbReference type="Pfam" id="PF04821"/>
    </source>
</evidence>
<feature type="compositionally biased region" description="Basic and acidic residues" evidence="5">
    <location>
        <begin position="18"/>
        <end position="30"/>
    </location>
</feature>
<sequence>MEGGYVDDLELLEEYDLEHDGDSDDSRSDGQRGAGELSDDEVQSPEDVEAVFAELKTITVEILSALGGLEESEGEQGLEMHYVVGDDCLRCLRDLRKLWREGAEDPYRTIAHVFADVGVLQNLIPLLLKTAGGEERSQKIALACTDLLTSITWPVDANAEVREALKRGENTEELSHLFSLERDMVKYKAAVLRQRSGESKERSGSREILNCIMRYILLPALSKPRHHRNERDVGTISMSLHFFRNLLAIQDPVATTLSSVEQISNSTLQSELICTMARSHVLETILMLANSAESREFGQWNAITLECVYAIFGGEEVAVIAGSSAGATSDASADTAAKKESGKAVAPRAISKNAALASSLNSEAHQRRVTLAASGSSRHSRFGTSINFFTADGDVRVARNAASLRKSVEELRQDNVLRAKRKFRRRKRAREEGAPRVKSAWTSAAKEVLRGWADRFLLSSGFETLTRSCLNDIRSEREKVGDLDQARVRVMTVGVFFLDYFLVRKAEESNRVAVKEAKAKQTDHANAGPLTPVQRQPQSQGTLASIEPSFDKGKAKATEPTAGQEQQEHFGADDTYHSVAPDDSLRESVAANVGEAQQVMKAPATAPEEEASGTDWSFSLLSDWFKPWAFKMVLVRTDSALDSKGWLEMTASLQLWMSLLRLIDALSQSSVEEEKDLAENLQANHFYHSETLELCVKISRCFTTQSFEFLRCVVAFACIMPKMLERYSLNKEHIFVRAKRHARKAKEKASNVTDDDPDAEEQDPDAKAQVIYTERRFNFDRFQNKLCCRPLVEACVAYLGRWRDYQRPADELANVVAVMHRIAIKANDARSFFPAHIRVAFQAILKGPLVAALLPCAPRAVNDTKKLIEFVLKKYEKLSKEEKELWSFGKAPPRPQKAVKLPREIEVKPGMNRDDQVGIAVGLLAEKGMIARIMWVKGALEIASAERLGTVLSIDGNRMWSAAKRGLEEAGDDAGPSSEERDAMNESLLSAIPSDEAVNSFEPYELPYDGDSELQSDASTSPPLKLLARLMGLESDESDAEHWRWRVPDNILPTHLDADIQLIEDRLQSPLEINGTSYEDYVQNARKKRVAKAKQLAPADLAQSDDGDSDSDSDSGSSGSSSAPRKRKTTRRRDDLKGDERKKKAFKRRKIETGPLFLQDDIIDSDEDEQVDALWRARTGAKSPSPASRPRARPRTTTSDIDSEMDSDGDVRDRASPPRVSNVDHLRRATSEASDTPPTSPPAHAVPRDKSVRSARRSQALFLSTSDEDSNGANDDIDDASDQNHASPAKRGYGYNAESPRNGGHDDVTLKRAKARNALLAAMMDSDED</sequence>
<evidence type="ECO:0000256" key="1">
    <source>
        <dbReference type="ARBA" id="ARBA00004123"/>
    </source>
</evidence>
<feature type="compositionally biased region" description="Acidic residues" evidence="5">
    <location>
        <begin position="1"/>
        <end position="17"/>
    </location>
</feature>
<dbReference type="Proteomes" id="UP000245942">
    <property type="component" value="Unassembled WGS sequence"/>
</dbReference>
<dbReference type="InterPro" id="IPR006906">
    <property type="entry name" value="Timeless_N"/>
</dbReference>
<feature type="region of interest" description="Disordered" evidence="5">
    <location>
        <begin position="1093"/>
        <end position="1309"/>
    </location>
</feature>
<keyword evidence="2" id="KW-0236">DNA replication inhibitor</keyword>
<feature type="compositionally biased region" description="Basic and acidic residues" evidence="5">
    <location>
        <begin position="1209"/>
        <end position="1230"/>
    </location>
</feature>
<comment type="subcellular location">
    <subcellularLocation>
        <location evidence="1">Nucleus</location>
    </subcellularLocation>
</comment>
<name>A0A316U2V2_9BASI</name>
<evidence type="ECO:0000256" key="3">
    <source>
        <dbReference type="ARBA" id="ARBA00023242"/>
    </source>
</evidence>
<dbReference type="InterPro" id="IPR044998">
    <property type="entry name" value="Timeless"/>
</dbReference>
<feature type="compositionally biased region" description="Basic and acidic residues" evidence="5">
    <location>
        <begin position="1132"/>
        <end position="1142"/>
    </location>
</feature>
<dbReference type="GO" id="GO:0031298">
    <property type="term" value="C:replication fork protection complex"/>
    <property type="evidence" value="ECO:0007669"/>
    <property type="project" value="TreeGrafter"/>
</dbReference>
<dbReference type="STRING" id="1684307.A0A316U2V2"/>
<dbReference type="RefSeq" id="XP_025345853.1">
    <property type="nucleotide sequence ID" value="XM_025493238.1"/>
</dbReference>
<evidence type="ECO:0000256" key="4">
    <source>
        <dbReference type="ARBA" id="ARBA00023306"/>
    </source>
</evidence>
<evidence type="ECO:0000313" key="8">
    <source>
        <dbReference type="Proteomes" id="UP000245942"/>
    </source>
</evidence>
<dbReference type="Pfam" id="PF04821">
    <property type="entry name" value="TIMELESS"/>
    <property type="match status" value="1"/>
</dbReference>
<dbReference type="GeneID" id="37014972"/>
<feature type="region of interest" description="Disordered" evidence="5">
    <location>
        <begin position="746"/>
        <end position="765"/>
    </location>
</feature>
<feature type="compositionally biased region" description="Acidic residues" evidence="5">
    <location>
        <begin position="1161"/>
        <end position="1171"/>
    </location>
</feature>
<evidence type="ECO:0000256" key="5">
    <source>
        <dbReference type="SAM" id="MobiDB-lite"/>
    </source>
</evidence>
<feature type="compositionally biased region" description="Acidic residues" evidence="5">
    <location>
        <begin position="753"/>
        <end position="763"/>
    </location>
</feature>
<evidence type="ECO:0000256" key="2">
    <source>
        <dbReference type="ARBA" id="ARBA00022880"/>
    </source>
</evidence>
<feature type="region of interest" description="Disordered" evidence="5">
    <location>
        <begin position="515"/>
        <end position="545"/>
    </location>
</feature>
<feature type="compositionally biased region" description="Polar residues" evidence="5">
    <location>
        <begin position="533"/>
        <end position="543"/>
    </location>
</feature>
<organism evidence="7 8">
    <name type="scientific">Pseudomicrostroma glucosiphilum</name>
    <dbReference type="NCBI Taxonomy" id="1684307"/>
    <lineage>
        <taxon>Eukaryota</taxon>
        <taxon>Fungi</taxon>
        <taxon>Dikarya</taxon>
        <taxon>Basidiomycota</taxon>
        <taxon>Ustilaginomycotina</taxon>
        <taxon>Exobasidiomycetes</taxon>
        <taxon>Microstromatales</taxon>
        <taxon>Microstromatales incertae sedis</taxon>
        <taxon>Pseudomicrostroma</taxon>
    </lineage>
</organism>
<proteinExistence type="predicted"/>
<dbReference type="EMBL" id="KZ819335">
    <property type="protein sequence ID" value="PWN18693.1"/>
    <property type="molecule type" value="Genomic_DNA"/>
</dbReference>
<accession>A0A316U2V2</accession>
<feature type="compositionally biased region" description="Low complexity" evidence="5">
    <location>
        <begin position="1183"/>
        <end position="1199"/>
    </location>
</feature>
<dbReference type="PANTHER" id="PTHR22940">
    <property type="entry name" value="TIMEOUT/TIMELESS-2"/>
    <property type="match status" value="1"/>
</dbReference>
<dbReference type="OrthoDB" id="310853at2759"/>
<reference evidence="7 8" key="1">
    <citation type="journal article" date="2018" name="Mol. Biol. Evol.">
        <title>Broad Genomic Sampling Reveals a Smut Pathogenic Ancestry of the Fungal Clade Ustilaginomycotina.</title>
        <authorList>
            <person name="Kijpornyongpan T."/>
            <person name="Mondo S.J."/>
            <person name="Barry K."/>
            <person name="Sandor L."/>
            <person name="Lee J."/>
            <person name="Lipzen A."/>
            <person name="Pangilinan J."/>
            <person name="LaButti K."/>
            <person name="Hainaut M."/>
            <person name="Henrissat B."/>
            <person name="Grigoriev I.V."/>
            <person name="Spatafora J.W."/>
            <person name="Aime M.C."/>
        </authorList>
    </citation>
    <scope>NUCLEOTIDE SEQUENCE [LARGE SCALE GENOMIC DNA]</scope>
    <source>
        <strain evidence="7 8">MCA 4718</strain>
    </source>
</reference>